<evidence type="ECO:0000313" key="1">
    <source>
        <dbReference type="EMBL" id="KJH53615.1"/>
    </source>
</evidence>
<accession>A0A0D8YA28</accession>
<dbReference type="SUPFAM" id="SSF46458">
    <property type="entry name" value="Globin-like"/>
    <property type="match status" value="1"/>
</dbReference>
<protein>
    <recommendedName>
        <fullName evidence="3">Globin family profile domain-containing protein</fullName>
    </recommendedName>
</protein>
<keyword evidence="2" id="KW-1185">Reference proteome</keyword>
<dbReference type="EMBL" id="KN716150">
    <property type="protein sequence ID" value="KJH53615.1"/>
    <property type="molecule type" value="Genomic_DNA"/>
</dbReference>
<dbReference type="GO" id="GO:0020037">
    <property type="term" value="F:heme binding"/>
    <property type="evidence" value="ECO:0007669"/>
    <property type="project" value="InterPro"/>
</dbReference>
<reference evidence="2" key="2">
    <citation type="journal article" date="2016" name="Sci. Rep.">
        <title>Dictyocaulus viviparus genome, variome and transcriptome elucidate lungworm biology and support future intervention.</title>
        <authorList>
            <person name="McNulty S.N."/>
            <person name="Strube C."/>
            <person name="Rosa B.A."/>
            <person name="Martin J.C."/>
            <person name="Tyagi R."/>
            <person name="Choi Y.J."/>
            <person name="Wang Q."/>
            <person name="Hallsworth Pepin K."/>
            <person name="Zhang X."/>
            <person name="Ozersky P."/>
            <person name="Wilson R.K."/>
            <person name="Sternberg P.W."/>
            <person name="Gasser R.B."/>
            <person name="Mitreva M."/>
        </authorList>
    </citation>
    <scope>NUCLEOTIDE SEQUENCE [LARGE SCALE GENOMIC DNA]</scope>
    <source>
        <strain evidence="2">HannoverDv2000</strain>
    </source>
</reference>
<reference evidence="1 2" key="1">
    <citation type="submission" date="2013-11" db="EMBL/GenBank/DDBJ databases">
        <title>Draft genome of the bovine lungworm Dictyocaulus viviparus.</title>
        <authorList>
            <person name="Mitreva M."/>
        </authorList>
    </citation>
    <scope>NUCLEOTIDE SEQUENCE [LARGE SCALE GENOMIC DNA]</scope>
    <source>
        <strain evidence="1 2">HannoverDv2000</strain>
    </source>
</reference>
<dbReference type="GO" id="GO:0019825">
    <property type="term" value="F:oxygen binding"/>
    <property type="evidence" value="ECO:0007669"/>
    <property type="project" value="InterPro"/>
</dbReference>
<proteinExistence type="predicted"/>
<dbReference type="OrthoDB" id="6344802at2759"/>
<organism evidence="1 2">
    <name type="scientific">Dictyocaulus viviparus</name>
    <name type="common">Bovine lungworm</name>
    <dbReference type="NCBI Taxonomy" id="29172"/>
    <lineage>
        <taxon>Eukaryota</taxon>
        <taxon>Metazoa</taxon>
        <taxon>Ecdysozoa</taxon>
        <taxon>Nematoda</taxon>
        <taxon>Chromadorea</taxon>
        <taxon>Rhabditida</taxon>
        <taxon>Rhabditina</taxon>
        <taxon>Rhabditomorpha</taxon>
        <taxon>Strongyloidea</taxon>
        <taxon>Metastrongylidae</taxon>
        <taxon>Dictyocaulus</taxon>
    </lineage>
</organism>
<sequence>MFFYRYLNTNRENKKLYAKLKNVDESKLDMTCSDPGFETVSAAYLKVFDSIIATIEEKPGDVQSACDQLIAIGKMHRLKVPNMDSGKFRVMEEPFIFMVKEVLQDRFNEKAEGLFRTFFQFCLKYLTDGFNQ</sequence>
<name>A0A0D8YA28_DICVI</name>
<dbReference type="InterPro" id="IPR009050">
    <property type="entry name" value="Globin-like_sf"/>
</dbReference>
<dbReference type="Gene3D" id="1.10.490.10">
    <property type="entry name" value="Globins"/>
    <property type="match status" value="1"/>
</dbReference>
<gene>
    <name evidence="1" type="ORF">DICVIV_00043</name>
</gene>
<dbReference type="InterPro" id="IPR012292">
    <property type="entry name" value="Globin/Proto"/>
</dbReference>
<evidence type="ECO:0000313" key="2">
    <source>
        <dbReference type="Proteomes" id="UP000053766"/>
    </source>
</evidence>
<dbReference type="Proteomes" id="UP000053766">
    <property type="component" value="Unassembled WGS sequence"/>
</dbReference>
<evidence type="ECO:0008006" key="3">
    <source>
        <dbReference type="Google" id="ProtNLM"/>
    </source>
</evidence>
<dbReference type="AlphaFoldDB" id="A0A0D8YA28"/>